<dbReference type="EMBL" id="GGEC01091431">
    <property type="protein sequence ID" value="MBX71915.1"/>
    <property type="molecule type" value="Transcribed_RNA"/>
</dbReference>
<reference evidence="1" key="1">
    <citation type="submission" date="2018-02" db="EMBL/GenBank/DDBJ databases">
        <title>Rhizophora mucronata_Transcriptome.</title>
        <authorList>
            <person name="Meera S.P."/>
            <person name="Sreeshan A."/>
            <person name="Augustine A."/>
        </authorList>
    </citation>
    <scope>NUCLEOTIDE SEQUENCE</scope>
    <source>
        <tissue evidence="1">Leaf</tissue>
    </source>
</reference>
<name>A0A2P2QY90_RHIMU</name>
<organism evidence="1">
    <name type="scientific">Rhizophora mucronata</name>
    <name type="common">Asiatic mangrove</name>
    <dbReference type="NCBI Taxonomy" id="61149"/>
    <lineage>
        <taxon>Eukaryota</taxon>
        <taxon>Viridiplantae</taxon>
        <taxon>Streptophyta</taxon>
        <taxon>Embryophyta</taxon>
        <taxon>Tracheophyta</taxon>
        <taxon>Spermatophyta</taxon>
        <taxon>Magnoliopsida</taxon>
        <taxon>eudicotyledons</taxon>
        <taxon>Gunneridae</taxon>
        <taxon>Pentapetalae</taxon>
        <taxon>rosids</taxon>
        <taxon>fabids</taxon>
        <taxon>Malpighiales</taxon>
        <taxon>Rhizophoraceae</taxon>
        <taxon>Rhizophora</taxon>
    </lineage>
</organism>
<evidence type="ECO:0000313" key="1">
    <source>
        <dbReference type="EMBL" id="MBX71915.1"/>
    </source>
</evidence>
<dbReference type="AlphaFoldDB" id="A0A2P2QY90"/>
<sequence length="23" mass="2785">MYNYKYLDPALNYKNNNLIPLPI</sequence>
<protein>
    <submittedName>
        <fullName evidence="1">Uncharacterized protein</fullName>
    </submittedName>
</protein>
<accession>A0A2P2QY90</accession>
<proteinExistence type="predicted"/>